<reference evidence="9" key="2">
    <citation type="submission" date="2022-08" db="UniProtKB">
        <authorList>
            <consortium name="EnsemblMetazoa"/>
        </authorList>
    </citation>
    <scope>IDENTIFICATION</scope>
    <source>
        <strain evidence="9">05x7-T-G4-1.051#20</strain>
    </source>
</reference>
<keyword evidence="5" id="KW-0648">Protein biosynthesis</keyword>
<dbReference type="EnsemblMetazoa" id="G13466.5">
    <property type="protein sequence ID" value="G13466.5:cds"/>
    <property type="gene ID" value="G13466"/>
</dbReference>
<dbReference type="Proteomes" id="UP000005408">
    <property type="component" value="Unassembled WGS sequence"/>
</dbReference>
<keyword evidence="10" id="KW-1185">Reference proteome</keyword>
<dbReference type="KEGG" id="crg:105337866"/>
<dbReference type="PANTHER" id="PTHR21641:SF0">
    <property type="entry name" value="RNA-BINDING PROTEIN EIF1AD-RELATED"/>
    <property type="match status" value="1"/>
</dbReference>
<sequence length="161" mass="18704">MSKATKRKHVTKEVLDEFILPTENQQVVRVTAGRGNNLHEVETAKKERFLVSMPTRFRKNVWIKRGDFVLVEPIEEGEKVKAEIISILYKDQIKYIQEEGKWPPEFAVKESNPDEGIPADMLPPSDDEDEEGELTVVNANRRQIAMYEESEEESEEDEEER</sequence>
<keyword evidence="3" id="KW-0694">RNA-binding</keyword>
<gene>
    <name evidence="8" type="ORF">CGI_10019586</name>
</gene>
<dbReference type="GO" id="GO:0005634">
    <property type="term" value="C:nucleus"/>
    <property type="evidence" value="ECO:0007669"/>
    <property type="project" value="TreeGrafter"/>
</dbReference>
<dbReference type="EMBL" id="JH817298">
    <property type="protein sequence ID" value="EKC24483.1"/>
    <property type="molecule type" value="Genomic_DNA"/>
</dbReference>
<evidence type="ECO:0000256" key="1">
    <source>
        <dbReference type="ARBA" id="ARBA00007340"/>
    </source>
</evidence>
<dbReference type="InterPro" id="IPR001253">
    <property type="entry name" value="TIF_eIF-1A"/>
</dbReference>
<evidence type="ECO:0000256" key="4">
    <source>
        <dbReference type="ARBA" id="ARBA00031998"/>
    </source>
</evidence>
<name>K1PS57_MAGGI</name>
<dbReference type="EnsemblMetazoa" id="G13466.1">
    <property type="protein sequence ID" value="G13466.1:cds"/>
    <property type="gene ID" value="G13466"/>
</dbReference>
<dbReference type="OMA" id="PNRMQAP"/>
<dbReference type="InterPro" id="IPR039294">
    <property type="entry name" value="EIF1AD"/>
</dbReference>
<evidence type="ECO:0000259" key="7">
    <source>
        <dbReference type="PROSITE" id="PS50832"/>
    </source>
</evidence>
<dbReference type="FunCoup" id="K1PS57">
    <property type="interactions" value="1544"/>
</dbReference>
<evidence type="ECO:0000313" key="9">
    <source>
        <dbReference type="EnsemblMetazoa" id="G13466.1:cds"/>
    </source>
</evidence>
<keyword evidence="5" id="KW-0396">Initiation factor</keyword>
<dbReference type="PROSITE" id="PS50832">
    <property type="entry name" value="S1_IF1_TYPE"/>
    <property type="match status" value="1"/>
</dbReference>
<dbReference type="GO" id="GO:0003723">
    <property type="term" value="F:RNA binding"/>
    <property type="evidence" value="ECO:0007669"/>
    <property type="project" value="UniProtKB-KW"/>
</dbReference>
<evidence type="ECO:0000313" key="8">
    <source>
        <dbReference type="EMBL" id="EKC24483.1"/>
    </source>
</evidence>
<evidence type="ECO:0000256" key="2">
    <source>
        <dbReference type="ARBA" id="ARBA00020989"/>
    </source>
</evidence>
<dbReference type="Gene3D" id="2.40.50.140">
    <property type="entry name" value="Nucleic acid-binding proteins"/>
    <property type="match status" value="1"/>
</dbReference>
<dbReference type="HOGENOM" id="CLU_106477_2_0_1"/>
<feature type="domain" description="S1-like" evidence="7">
    <location>
        <begin position="5"/>
        <end position="85"/>
    </location>
</feature>
<protein>
    <recommendedName>
        <fullName evidence="2">Probable RNA-binding protein EIF1AD</fullName>
    </recommendedName>
    <alternativeName>
        <fullName evidence="4">Eukaryotic translation initiation factor 1A domain-containing protein</fullName>
    </alternativeName>
</protein>
<dbReference type="InterPro" id="IPR012340">
    <property type="entry name" value="NA-bd_OB-fold"/>
</dbReference>
<dbReference type="Pfam" id="PF01176">
    <property type="entry name" value="eIF-1a"/>
    <property type="match status" value="1"/>
</dbReference>
<evidence type="ECO:0000256" key="3">
    <source>
        <dbReference type="ARBA" id="ARBA00022884"/>
    </source>
</evidence>
<dbReference type="AlphaFoldDB" id="K1PS57"/>
<dbReference type="OrthoDB" id="1738325at2759"/>
<proteinExistence type="inferred from homology"/>
<dbReference type="PANTHER" id="PTHR21641">
    <property type="entry name" value="TRANSLATION INITIATION FACTOR-RELATED"/>
    <property type="match status" value="1"/>
</dbReference>
<feature type="compositionally biased region" description="Acidic residues" evidence="6">
    <location>
        <begin position="148"/>
        <end position="161"/>
    </location>
</feature>
<comment type="similarity">
    <text evidence="1">Belongs to the EIF1AD family.</text>
</comment>
<evidence type="ECO:0000313" key="10">
    <source>
        <dbReference type="Proteomes" id="UP000005408"/>
    </source>
</evidence>
<evidence type="ECO:0000256" key="6">
    <source>
        <dbReference type="SAM" id="MobiDB-lite"/>
    </source>
</evidence>
<reference evidence="8" key="1">
    <citation type="journal article" date="2012" name="Nature">
        <title>The oyster genome reveals stress adaptation and complexity of shell formation.</title>
        <authorList>
            <person name="Zhang G."/>
            <person name="Fang X."/>
            <person name="Guo X."/>
            <person name="Li L."/>
            <person name="Luo R."/>
            <person name="Xu F."/>
            <person name="Yang P."/>
            <person name="Zhang L."/>
            <person name="Wang X."/>
            <person name="Qi H."/>
            <person name="Xiong Z."/>
            <person name="Que H."/>
            <person name="Xie Y."/>
            <person name="Holland P.W."/>
            <person name="Paps J."/>
            <person name="Zhu Y."/>
            <person name="Wu F."/>
            <person name="Chen Y."/>
            <person name="Wang J."/>
            <person name="Peng C."/>
            <person name="Meng J."/>
            <person name="Yang L."/>
            <person name="Liu J."/>
            <person name="Wen B."/>
            <person name="Zhang N."/>
            <person name="Huang Z."/>
            <person name="Zhu Q."/>
            <person name="Feng Y."/>
            <person name="Mount A."/>
            <person name="Hedgecock D."/>
            <person name="Xu Z."/>
            <person name="Liu Y."/>
            <person name="Domazet-Loso T."/>
            <person name="Du Y."/>
            <person name="Sun X."/>
            <person name="Zhang S."/>
            <person name="Liu B."/>
            <person name="Cheng P."/>
            <person name="Jiang X."/>
            <person name="Li J."/>
            <person name="Fan D."/>
            <person name="Wang W."/>
            <person name="Fu W."/>
            <person name="Wang T."/>
            <person name="Wang B."/>
            <person name="Zhang J."/>
            <person name="Peng Z."/>
            <person name="Li Y."/>
            <person name="Li N."/>
            <person name="Wang J."/>
            <person name="Chen M."/>
            <person name="He Y."/>
            <person name="Tan F."/>
            <person name="Song X."/>
            <person name="Zheng Q."/>
            <person name="Huang R."/>
            <person name="Yang H."/>
            <person name="Du X."/>
            <person name="Chen L."/>
            <person name="Yang M."/>
            <person name="Gaffney P.M."/>
            <person name="Wang S."/>
            <person name="Luo L."/>
            <person name="She Z."/>
            <person name="Ming Y."/>
            <person name="Huang W."/>
            <person name="Zhang S."/>
            <person name="Huang B."/>
            <person name="Zhang Y."/>
            <person name="Qu T."/>
            <person name="Ni P."/>
            <person name="Miao G."/>
            <person name="Wang J."/>
            <person name="Wang Q."/>
            <person name="Steinberg C.E."/>
            <person name="Wang H."/>
            <person name="Li N."/>
            <person name="Qian L."/>
            <person name="Zhang G."/>
            <person name="Li Y."/>
            <person name="Yang H."/>
            <person name="Liu X."/>
            <person name="Wang J."/>
            <person name="Yin Y."/>
            <person name="Wang J."/>
        </authorList>
    </citation>
    <scope>NUCLEOTIDE SEQUENCE [LARGE SCALE GENOMIC DNA]</scope>
    <source>
        <strain evidence="8">05x7-T-G4-1.051#20</strain>
    </source>
</reference>
<dbReference type="EnsemblMetazoa" id="G13466.4">
    <property type="protein sequence ID" value="G13466.4:cds"/>
    <property type="gene ID" value="G13466"/>
</dbReference>
<feature type="region of interest" description="Disordered" evidence="6">
    <location>
        <begin position="106"/>
        <end position="161"/>
    </location>
</feature>
<dbReference type="SUPFAM" id="SSF50249">
    <property type="entry name" value="Nucleic acid-binding proteins"/>
    <property type="match status" value="1"/>
</dbReference>
<dbReference type="GO" id="GO:0003743">
    <property type="term" value="F:translation initiation factor activity"/>
    <property type="evidence" value="ECO:0007669"/>
    <property type="project" value="UniProtKB-UniRule"/>
</dbReference>
<organism evidence="8">
    <name type="scientific">Magallana gigas</name>
    <name type="common">Pacific oyster</name>
    <name type="synonym">Crassostrea gigas</name>
    <dbReference type="NCBI Taxonomy" id="29159"/>
    <lineage>
        <taxon>Eukaryota</taxon>
        <taxon>Metazoa</taxon>
        <taxon>Spiralia</taxon>
        <taxon>Lophotrochozoa</taxon>
        <taxon>Mollusca</taxon>
        <taxon>Bivalvia</taxon>
        <taxon>Autobranchia</taxon>
        <taxon>Pteriomorphia</taxon>
        <taxon>Ostreida</taxon>
        <taxon>Ostreoidea</taxon>
        <taxon>Ostreidae</taxon>
        <taxon>Magallana</taxon>
    </lineage>
</organism>
<dbReference type="SMART" id="SM00652">
    <property type="entry name" value="eIF1a"/>
    <property type="match status" value="1"/>
</dbReference>
<evidence type="ECO:0000256" key="5">
    <source>
        <dbReference type="PROSITE-ProRule" id="PRU00181"/>
    </source>
</evidence>
<dbReference type="EnsemblMetazoa" id="G13466.2">
    <property type="protein sequence ID" value="G13466.2:cds"/>
    <property type="gene ID" value="G13466"/>
</dbReference>
<accession>K1PS57</accession>
<dbReference type="InterPro" id="IPR006196">
    <property type="entry name" value="RNA-binding_domain_S1_IF1"/>
</dbReference>